<protein>
    <submittedName>
        <fullName evidence="4">FIVAR domain-containing protein</fullName>
    </submittedName>
</protein>
<name>A0A841SZX1_9BACL</name>
<sequence length="1795" mass="189211">MNGMGKNRYARRLRRRRTLLIALAWVMAATLAAYAGPSRASAAVGNATFVSSTPADGAYVNQFSRLEAAWSDPLGDEFHNGGYLLRRVNDGKYMQFSTDPNEVWNGNADSWLTLRIDTGGRYHLDLEPWQHEPLQQDGAYEITFFANDYDGITENSNFHTIRFTLDRIAPGLSNAVINKEYLTFDLSEQPDGKSWQTTDFDVRVNDVSVPLEYVAPDSNSNSDMISIKLITAVTKEDAVTVAYAGSSFADAAGNSVITDPVSASNVTPGSFQEPPAMPFRMQAGYTLKAGEPIVRFTPSSSGATEILFTPPNEPGNPPTVNTAAIRKTDFVLRDLVSEEAFIPATAWGTNDAEINVYRIYWGLPLGVTLQKGHTYELAFSDTAGGNELTLPLNPTTEASAYFSLEHSAVLMDEYSFADLGIPAAPPVDKSRLTDTVNDAQAEHDAAEEGEAHGQYTADSKAALQTAIDEAAAILDDGGATQEEVDAAAAELEEALEEFFSKMVVVDTSSLEEAIDEAQALYDAAVEGPGDGHFPEGAKEELQTAILAAWGVLDSRESTQAQVDAASSDLGLAIAAFESQRIVVDKTQLTNAINEAQDEHDAAVEGEANGQYAAGAKAALQEVINAARVAFNYAGSTQAEVDEALADLEDALAEFYSKRVIVDFSELRTWIGTAQAKYAAAVEGEANGQYAAGAKADLQAAINAAQDVLDDTGATQAEVNAALTALEEAIAAFEAKKVAVNLTELTNAIREAQDEHDAAEEGEANGQYAVGARADLRAAIDAAQDVLDDAGATQAEVDEALSALEAALVEFYSRVVVVNTSTLEEAVEEAQSLFDAAVEGSGNGQFPEGTKEELRAAILAAWAVLDSRESTQAQVDAAVTDLRLAIAAFESKQIVVEKNQLTNAIREAQDEHDAAVEGEANGQYATGAKAALQEAIDAAQDVLDDAGATQAKVDEAVSALEAALAEFYSKQVFVDTSSLEDKVEEAQSLFDAAVEGTGNGQFPEGTKEELRAAILAAWAVLDRRDSTQAQVDAAVTDLRLAIAAFESKQIVVEKYQLTNAIREAQDEHDAAEEGEANGQYAVGAKADLQAAINAAQDVLDDTGATQAKVDEAVSALEAALDEFYSRVIVVNTSTLEAAVEEAQSLFDAAVEGSGNGQYPEEAKRELHTAILAAWAVLDSRESTQAQVNAAVSNLEQAVALFESKRVVVDLTALTNAAHEAQAEHDAAVEGEANGQYTAGAKAALQASIDKAAALLDDPGATQAEVDEAVTILQEALTAFHAKKVNVDFFELRTLIESAQAKHDAALEGTANGQYEAGAKAALQAAIDDAATVKDRADSTQAQAAAAVAALKAALDAFEAKKVTVSVTPGGGGGGVSIPASSATYTLEVSLGQGVMGQLLVKQTKNSDGSIKDSLELTDNFIELAAKRLQEAGQQRLTIELTDKLTAASDYAFQLSSQASAWLEAAGIALDIRTPAANVLVPSASVPGSNAPLTIEISTVQDLSDQAAIEQRAERSAEVRNKAGNGEVSLIGRPVRIVTNLKGIPLTIGMPLTGQTGTDDIGLYMELEDGTVQLVQGLGSELLPSASGTFAIVNIAGWSDIGKAQEAEWTLQSLPYMSGYAGGLFKPNANVTRAEMAAILSRIITGKAASETFSFTDVPAWASDAIRLVAGLGIMSGSPNGNFRSDKPITRAEMATILSRLLPYAAVDNEPASASAGFTDTAGHWAEALIRQAQAAGFMKGFADGSFKPNQALSRAETVAILNKLIGLTAGSGEAPLYTDVPQAHWAYKDIQAAARS</sequence>
<feature type="coiled-coil region" evidence="1">
    <location>
        <begin position="715"/>
        <end position="761"/>
    </location>
</feature>
<keyword evidence="2" id="KW-0732">Signal</keyword>
<gene>
    <name evidence="4" type="ORF">H7B67_16925</name>
</gene>
<dbReference type="InterPro" id="IPR051465">
    <property type="entry name" value="Cell_Envelope_Struct_Comp"/>
</dbReference>
<dbReference type="RefSeq" id="WP_185121037.1">
    <property type="nucleotide sequence ID" value="NZ_JACJVQ010000014.1"/>
</dbReference>
<feature type="signal peptide" evidence="2">
    <location>
        <begin position="1"/>
        <end position="35"/>
    </location>
</feature>
<feature type="domain" description="SLH" evidence="3">
    <location>
        <begin position="1582"/>
        <end position="1646"/>
    </location>
</feature>
<evidence type="ECO:0000313" key="4">
    <source>
        <dbReference type="EMBL" id="MBB6635805.1"/>
    </source>
</evidence>
<dbReference type="InterPro" id="IPR001119">
    <property type="entry name" value="SLH_dom"/>
</dbReference>
<dbReference type="Proteomes" id="UP000535838">
    <property type="component" value="Unassembled WGS sequence"/>
</dbReference>
<dbReference type="Gene3D" id="1.20.1270.90">
    <property type="entry name" value="AF1782-like"/>
    <property type="match status" value="12"/>
</dbReference>
<keyword evidence="5" id="KW-1185">Reference proteome</keyword>
<dbReference type="PANTHER" id="PTHR43308">
    <property type="entry name" value="OUTER MEMBRANE PROTEIN ALPHA-RELATED"/>
    <property type="match status" value="1"/>
</dbReference>
<feature type="domain" description="SLH" evidence="3">
    <location>
        <begin position="1711"/>
        <end position="1774"/>
    </location>
</feature>
<proteinExistence type="predicted"/>
<feature type="chain" id="PRO_5039665267" evidence="2">
    <location>
        <begin position="36"/>
        <end position="1795"/>
    </location>
</feature>
<organism evidence="4 5">
    <name type="scientific">Cohnella thailandensis</name>
    <dbReference type="NCBI Taxonomy" id="557557"/>
    <lineage>
        <taxon>Bacteria</taxon>
        <taxon>Bacillati</taxon>
        <taxon>Bacillota</taxon>
        <taxon>Bacilli</taxon>
        <taxon>Bacillales</taxon>
        <taxon>Paenibacillaceae</taxon>
        <taxon>Cohnella</taxon>
    </lineage>
</organism>
<dbReference type="PROSITE" id="PS51272">
    <property type="entry name" value="SLH"/>
    <property type="match status" value="3"/>
</dbReference>
<feature type="coiled-coil region" evidence="1">
    <location>
        <begin position="890"/>
        <end position="948"/>
    </location>
</feature>
<keyword evidence="1" id="KW-0175">Coiled coil</keyword>
<evidence type="ECO:0000259" key="3">
    <source>
        <dbReference type="PROSITE" id="PS51272"/>
    </source>
</evidence>
<dbReference type="Pfam" id="PF00395">
    <property type="entry name" value="SLH"/>
    <property type="match status" value="3"/>
</dbReference>
<evidence type="ECO:0000256" key="1">
    <source>
        <dbReference type="SAM" id="Coils"/>
    </source>
</evidence>
<reference evidence="4 5" key="1">
    <citation type="submission" date="2020-08" db="EMBL/GenBank/DDBJ databases">
        <title>Cohnella phylogeny.</title>
        <authorList>
            <person name="Dunlap C."/>
        </authorList>
    </citation>
    <scope>NUCLEOTIDE SEQUENCE [LARGE SCALE GENOMIC DNA]</scope>
    <source>
        <strain evidence="4 5">DSM 25241</strain>
    </source>
</reference>
<evidence type="ECO:0000313" key="5">
    <source>
        <dbReference type="Proteomes" id="UP000535838"/>
    </source>
</evidence>
<comment type="caution">
    <text evidence="4">The sequence shown here is derived from an EMBL/GenBank/DDBJ whole genome shotgun (WGS) entry which is preliminary data.</text>
</comment>
<accession>A0A841SZX1</accession>
<dbReference type="EMBL" id="JACJVQ010000014">
    <property type="protein sequence ID" value="MBB6635805.1"/>
    <property type="molecule type" value="Genomic_DNA"/>
</dbReference>
<dbReference type="Pfam" id="PF07554">
    <property type="entry name" value="FIVAR"/>
    <property type="match status" value="10"/>
</dbReference>
<feature type="domain" description="SLH" evidence="3">
    <location>
        <begin position="1647"/>
        <end position="1710"/>
    </location>
</feature>
<evidence type="ECO:0000256" key="2">
    <source>
        <dbReference type="SAM" id="SignalP"/>
    </source>
</evidence>